<dbReference type="SUPFAM" id="SSF82199">
    <property type="entry name" value="SET domain"/>
    <property type="match status" value="1"/>
</dbReference>
<dbReference type="STRING" id="76193.A0A0N1PHS6"/>
<gene>
    <name evidence="2" type="ORF">RR48_04177</name>
</gene>
<dbReference type="Gene3D" id="2.170.270.10">
    <property type="entry name" value="SET domain"/>
    <property type="match status" value="1"/>
</dbReference>
<name>A0A0N1PHS6_PAPMA</name>
<dbReference type="PANTHER" id="PTHR46455">
    <property type="entry name" value="SET AND MYND DOMAIN CONTAINING, ARTHROPOD-SPECIFIC, MEMBER 4, ISOFORM A"/>
    <property type="match status" value="1"/>
</dbReference>
<evidence type="ECO:0000313" key="3">
    <source>
        <dbReference type="Proteomes" id="UP000053240"/>
    </source>
</evidence>
<dbReference type="PANTHER" id="PTHR46455:SF5">
    <property type="entry name" value="SET AND MYND DOMAIN CONTAINING, ARTHROPOD-SPECIFIC, MEMBER 4, ISOFORM A"/>
    <property type="match status" value="1"/>
</dbReference>
<dbReference type="Gene3D" id="1.10.220.160">
    <property type="match status" value="1"/>
</dbReference>
<dbReference type="InterPro" id="IPR053010">
    <property type="entry name" value="SET_SmydA-8"/>
</dbReference>
<dbReference type="AlphaFoldDB" id="A0A0N1PHS6"/>
<feature type="region of interest" description="Disordered" evidence="1">
    <location>
        <begin position="78"/>
        <end position="119"/>
    </location>
</feature>
<sequence>MVLTDCREYMRPTYVAHIFYIVPLARGVKWRTEIHPDYAYRLQALIHKAVIRHAADTLWPTLVHSQITRIRSSLDERAAHVGQKKRGKGEGRNKENVEDVQTSEAAQEPQPSPKPQDDQLCYEVKHSDVMGRYVVARRDIAAGEVIMEEPALVVGPCSGCGLICLGCYRELEDNAIVKCKGCSWPLCSESCPGQGKYTGHSAAECATLSAAAVKPDYNNLEDLKDCYHAITPLRCLLLKKEDPAKWTLLCAMEPHNALRRARADIWPANQNHVVRRLQDWGLQYDEEEIHTVCGILEVNAFEVGGSGASARALYDKAYLLAHDCTPSTTHTDAERRAGRPLTVRAALPHRPGDLVSLCYAYTLQGTLKRREHLKLSKFFECACKRCADPTELGTYCSAFRCPKCAGRVLSAAPLDPHSAWQCSAPGCSYAMPAVAVQMLLKRLTDEFEQIDANDVCGFEGFIKKYSSALPTSHYLCLSALHSLSQLYGKVTDYMIHQMSDAQLHRKVQVCRDLMKVFDHIEPGYSRLRGITLYELHAPLMVLTTRDFEKKAITKDNLRERLKEIVSYLTESALILGFEPSQTSEGLMASAARDALKKIKTWEQIIGKIS</sequence>
<proteinExistence type="predicted"/>
<dbReference type="FunCoup" id="A0A0N1PHS6">
    <property type="interactions" value="7"/>
</dbReference>
<dbReference type="Proteomes" id="UP000053240">
    <property type="component" value="Unassembled WGS sequence"/>
</dbReference>
<keyword evidence="3" id="KW-1185">Reference proteome</keyword>
<dbReference type="EMBL" id="KQ461158">
    <property type="protein sequence ID" value="KPJ08070.1"/>
    <property type="molecule type" value="Genomic_DNA"/>
</dbReference>
<feature type="compositionally biased region" description="Basic and acidic residues" evidence="1">
    <location>
        <begin position="88"/>
        <end position="97"/>
    </location>
</feature>
<dbReference type="InterPro" id="IPR046341">
    <property type="entry name" value="SET_dom_sf"/>
</dbReference>
<evidence type="ECO:0000256" key="1">
    <source>
        <dbReference type="SAM" id="MobiDB-lite"/>
    </source>
</evidence>
<organism evidence="2 3">
    <name type="scientific">Papilio machaon</name>
    <name type="common">Old World swallowtail butterfly</name>
    <dbReference type="NCBI Taxonomy" id="76193"/>
    <lineage>
        <taxon>Eukaryota</taxon>
        <taxon>Metazoa</taxon>
        <taxon>Ecdysozoa</taxon>
        <taxon>Arthropoda</taxon>
        <taxon>Hexapoda</taxon>
        <taxon>Insecta</taxon>
        <taxon>Pterygota</taxon>
        <taxon>Neoptera</taxon>
        <taxon>Endopterygota</taxon>
        <taxon>Lepidoptera</taxon>
        <taxon>Glossata</taxon>
        <taxon>Ditrysia</taxon>
        <taxon>Papilionoidea</taxon>
        <taxon>Papilionidae</taxon>
        <taxon>Papilioninae</taxon>
        <taxon>Papilio</taxon>
    </lineage>
</organism>
<accession>A0A0N1PHS6</accession>
<protein>
    <submittedName>
        <fullName evidence="2">Protein msta, isoform A</fullName>
    </submittedName>
</protein>
<evidence type="ECO:0000313" key="2">
    <source>
        <dbReference type="EMBL" id="KPJ08070.1"/>
    </source>
</evidence>
<dbReference type="CDD" id="cd20071">
    <property type="entry name" value="SET_SMYD"/>
    <property type="match status" value="1"/>
</dbReference>
<reference evidence="2 3" key="1">
    <citation type="journal article" date="2015" name="Nat. Commun.">
        <title>Outbred genome sequencing and CRISPR/Cas9 gene editing in butterflies.</title>
        <authorList>
            <person name="Li X."/>
            <person name="Fan D."/>
            <person name="Zhang W."/>
            <person name="Liu G."/>
            <person name="Zhang L."/>
            <person name="Zhao L."/>
            <person name="Fang X."/>
            <person name="Chen L."/>
            <person name="Dong Y."/>
            <person name="Chen Y."/>
            <person name="Ding Y."/>
            <person name="Zhao R."/>
            <person name="Feng M."/>
            <person name="Zhu Y."/>
            <person name="Feng Y."/>
            <person name="Jiang X."/>
            <person name="Zhu D."/>
            <person name="Xiang H."/>
            <person name="Feng X."/>
            <person name="Li S."/>
            <person name="Wang J."/>
            <person name="Zhang G."/>
            <person name="Kronforst M.R."/>
            <person name="Wang W."/>
        </authorList>
    </citation>
    <scope>NUCLEOTIDE SEQUENCE [LARGE SCALE GENOMIC DNA]</scope>
    <source>
        <strain evidence="2">Ya'a_city_454_Pm</strain>
        <tissue evidence="2">Whole body</tissue>
    </source>
</reference>
<dbReference type="Gene3D" id="6.10.140.2220">
    <property type="match status" value="1"/>
</dbReference>
<dbReference type="InParanoid" id="A0A0N1PHS6"/>